<gene>
    <name evidence="6" type="ORF">A5636_02005</name>
</gene>
<evidence type="ECO:0000256" key="3">
    <source>
        <dbReference type="ARBA" id="ARBA00023163"/>
    </source>
</evidence>
<comment type="caution">
    <text evidence="6">The sequence shown here is derived from an EMBL/GenBank/DDBJ whole genome shotgun (WGS) entry which is preliminary data.</text>
</comment>
<dbReference type="Pfam" id="PF17940">
    <property type="entry name" value="TetR_C_31"/>
    <property type="match status" value="1"/>
</dbReference>
<dbReference type="Proteomes" id="UP000093629">
    <property type="component" value="Unassembled WGS sequence"/>
</dbReference>
<keyword evidence="7" id="KW-1185">Reference proteome</keyword>
<dbReference type="InterPro" id="IPR001647">
    <property type="entry name" value="HTH_TetR"/>
</dbReference>
<name>A0A1A3N941_MYCAS</name>
<accession>A0A1A3N941</accession>
<dbReference type="InterPro" id="IPR036271">
    <property type="entry name" value="Tet_transcr_reg_TetR-rel_C_sf"/>
</dbReference>
<keyword evidence="2 4" id="KW-0238">DNA-binding</keyword>
<dbReference type="PANTHER" id="PTHR47506">
    <property type="entry name" value="TRANSCRIPTIONAL REGULATORY PROTEIN"/>
    <property type="match status" value="1"/>
</dbReference>
<keyword evidence="3" id="KW-0804">Transcription</keyword>
<reference evidence="6 7" key="1">
    <citation type="submission" date="2016-06" db="EMBL/GenBank/DDBJ databases">
        <authorList>
            <person name="Kjaerup R.B."/>
            <person name="Dalgaard T.S."/>
            <person name="Juul-Madsen H.R."/>
        </authorList>
    </citation>
    <scope>NUCLEOTIDE SEQUENCE [LARGE SCALE GENOMIC DNA]</scope>
    <source>
        <strain evidence="6 7">1245139.5</strain>
    </source>
</reference>
<feature type="domain" description="HTH tetR-type" evidence="5">
    <location>
        <begin position="19"/>
        <end position="79"/>
    </location>
</feature>
<dbReference type="PROSITE" id="PS50977">
    <property type="entry name" value="HTH_TETR_2"/>
    <property type="match status" value="1"/>
</dbReference>
<evidence type="ECO:0000256" key="2">
    <source>
        <dbReference type="ARBA" id="ARBA00023125"/>
    </source>
</evidence>
<dbReference type="OrthoDB" id="7252896at2"/>
<dbReference type="RefSeq" id="WP_065157377.1">
    <property type="nucleotide sequence ID" value="NZ_LZLQ01000024.1"/>
</dbReference>
<dbReference type="GO" id="GO:0003677">
    <property type="term" value="F:DNA binding"/>
    <property type="evidence" value="ECO:0007669"/>
    <property type="project" value="UniProtKB-UniRule"/>
</dbReference>
<organism evidence="6 7">
    <name type="scientific">Mycobacterium asiaticum</name>
    <dbReference type="NCBI Taxonomy" id="1790"/>
    <lineage>
        <taxon>Bacteria</taxon>
        <taxon>Bacillati</taxon>
        <taxon>Actinomycetota</taxon>
        <taxon>Actinomycetes</taxon>
        <taxon>Mycobacteriales</taxon>
        <taxon>Mycobacteriaceae</taxon>
        <taxon>Mycobacterium</taxon>
    </lineage>
</organism>
<dbReference type="AlphaFoldDB" id="A0A1A3N941"/>
<sequence>MPSTTTAPNKPVRVTKRRAETRARLIRAAFGVFAEKGYGHVTIEDVCEAAGYTRGAFYSQFESLEELFFLLYDEWAARTADQVRTAMEGSDPASDLTGVVERIVDTLLLERDWLLIKFDFLLYAARKPELAHRWETHRAQLRKVIEERLTASGIDFHPSAKNAADTARAIIAAYDGVSVQLLLDSDQVAARAWLTQLMSVVLTR</sequence>
<evidence type="ECO:0000256" key="1">
    <source>
        <dbReference type="ARBA" id="ARBA00023015"/>
    </source>
</evidence>
<dbReference type="SUPFAM" id="SSF46689">
    <property type="entry name" value="Homeodomain-like"/>
    <property type="match status" value="1"/>
</dbReference>
<dbReference type="PANTHER" id="PTHR47506:SF6">
    <property type="entry name" value="HTH-TYPE TRANSCRIPTIONAL REPRESSOR NEMR"/>
    <property type="match status" value="1"/>
</dbReference>
<dbReference type="InterPro" id="IPR009057">
    <property type="entry name" value="Homeodomain-like_sf"/>
</dbReference>
<dbReference type="Pfam" id="PF00440">
    <property type="entry name" value="TetR_N"/>
    <property type="match status" value="1"/>
</dbReference>
<protein>
    <submittedName>
        <fullName evidence="6">TetR family transcriptional regulator</fullName>
    </submittedName>
</protein>
<proteinExistence type="predicted"/>
<keyword evidence="1" id="KW-0805">Transcription regulation</keyword>
<evidence type="ECO:0000256" key="4">
    <source>
        <dbReference type="PROSITE-ProRule" id="PRU00335"/>
    </source>
</evidence>
<evidence type="ECO:0000259" key="5">
    <source>
        <dbReference type="PROSITE" id="PS50977"/>
    </source>
</evidence>
<dbReference type="Gene3D" id="1.10.357.10">
    <property type="entry name" value="Tetracycline Repressor, domain 2"/>
    <property type="match status" value="1"/>
</dbReference>
<dbReference type="InterPro" id="IPR041583">
    <property type="entry name" value="TetR_C_31"/>
</dbReference>
<dbReference type="PRINTS" id="PR00455">
    <property type="entry name" value="HTHTETR"/>
</dbReference>
<feature type="DNA-binding region" description="H-T-H motif" evidence="4">
    <location>
        <begin position="42"/>
        <end position="61"/>
    </location>
</feature>
<evidence type="ECO:0000313" key="7">
    <source>
        <dbReference type="Proteomes" id="UP000093629"/>
    </source>
</evidence>
<dbReference type="EMBL" id="LZLQ01000024">
    <property type="protein sequence ID" value="OBK18673.1"/>
    <property type="molecule type" value="Genomic_DNA"/>
</dbReference>
<evidence type="ECO:0000313" key="6">
    <source>
        <dbReference type="EMBL" id="OBK18673.1"/>
    </source>
</evidence>
<dbReference type="SUPFAM" id="SSF48498">
    <property type="entry name" value="Tetracyclin repressor-like, C-terminal domain"/>
    <property type="match status" value="1"/>
</dbReference>